<dbReference type="PRINTS" id="PR00040">
    <property type="entry name" value="HTHMERR"/>
</dbReference>
<evidence type="ECO:0000313" key="3">
    <source>
        <dbReference type="EMBL" id="QDQ28804.1"/>
    </source>
</evidence>
<reference evidence="4" key="1">
    <citation type="submission" date="2019-07" db="EMBL/GenBank/DDBJ databases">
        <title>Chitinimonas sp. nov., isolated from Ny-Alesund, arctica soil.</title>
        <authorList>
            <person name="Xu Q."/>
            <person name="Peng F."/>
        </authorList>
    </citation>
    <scope>NUCLEOTIDE SEQUENCE [LARGE SCALE GENOMIC DNA]</scope>
    <source>
        <strain evidence="4">R3-44</strain>
    </source>
</reference>
<dbReference type="Pfam" id="PF13411">
    <property type="entry name" value="MerR_1"/>
    <property type="match status" value="1"/>
</dbReference>
<dbReference type="GO" id="GO:0003700">
    <property type="term" value="F:DNA-binding transcription factor activity"/>
    <property type="evidence" value="ECO:0007669"/>
    <property type="project" value="InterPro"/>
</dbReference>
<proteinExistence type="predicted"/>
<dbReference type="InterPro" id="IPR011791">
    <property type="entry name" value="CadR-PbrR"/>
</dbReference>
<dbReference type="Gene3D" id="1.10.1660.10">
    <property type="match status" value="1"/>
</dbReference>
<dbReference type="SUPFAM" id="SSF46955">
    <property type="entry name" value="Putative DNA-binding domain"/>
    <property type="match status" value="1"/>
</dbReference>
<dbReference type="AlphaFoldDB" id="A0A516SKX9"/>
<gene>
    <name evidence="3" type="primary">cadR</name>
    <name evidence="3" type="ORF">FNU76_21980</name>
</gene>
<dbReference type="PROSITE" id="PS00552">
    <property type="entry name" value="HTH_MERR_1"/>
    <property type="match status" value="1"/>
</dbReference>
<dbReference type="InterPro" id="IPR047057">
    <property type="entry name" value="MerR_fam"/>
</dbReference>
<organism evidence="3 4">
    <name type="scientific">Chitinimonas arctica</name>
    <dbReference type="NCBI Taxonomy" id="2594795"/>
    <lineage>
        <taxon>Bacteria</taxon>
        <taxon>Pseudomonadati</taxon>
        <taxon>Pseudomonadota</taxon>
        <taxon>Betaproteobacteria</taxon>
        <taxon>Neisseriales</taxon>
        <taxon>Chitinibacteraceae</taxon>
        <taxon>Chitinimonas</taxon>
    </lineage>
</organism>
<dbReference type="KEGG" id="cari:FNU76_21980"/>
<evidence type="ECO:0000259" key="2">
    <source>
        <dbReference type="PROSITE" id="PS50937"/>
    </source>
</evidence>
<dbReference type="Proteomes" id="UP000317550">
    <property type="component" value="Chromosome"/>
</dbReference>
<accession>A0A516SKX9</accession>
<evidence type="ECO:0000313" key="4">
    <source>
        <dbReference type="Proteomes" id="UP000317550"/>
    </source>
</evidence>
<name>A0A516SKX9_9NEIS</name>
<dbReference type="PANTHER" id="PTHR30204">
    <property type="entry name" value="REDOX-CYCLING DRUG-SENSING TRANSCRIPTIONAL ACTIVATOR SOXR"/>
    <property type="match status" value="1"/>
</dbReference>
<keyword evidence="1" id="KW-0238">DNA-binding</keyword>
<feature type="domain" description="HTH merR-type" evidence="2">
    <location>
        <begin position="1"/>
        <end position="69"/>
    </location>
</feature>
<dbReference type="SMART" id="SM00422">
    <property type="entry name" value="HTH_MERR"/>
    <property type="match status" value="1"/>
</dbReference>
<dbReference type="GO" id="GO:0045893">
    <property type="term" value="P:positive regulation of DNA-templated transcription"/>
    <property type="evidence" value="ECO:0007669"/>
    <property type="project" value="InterPro"/>
</dbReference>
<dbReference type="RefSeq" id="WP_144280187.1">
    <property type="nucleotide sequence ID" value="NZ_CP041730.1"/>
</dbReference>
<dbReference type="PROSITE" id="PS50937">
    <property type="entry name" value="HTH_MERR_2"/>
    <property type="match status" value="1"/>
</dbReference>
<sequence>MKIGELAQVARCTVETIRYYEKEGLLPEPERTAANYRSYGNPHVERLRFIRNCRVLDMTHEEIRALLTLRDGPAIACGQVNQLLDAHIGHVDARIDELLHLKQQLSTLRRQCQAEQALADCGILQGLASMETEARVERHTHLG</sequence>
<dbReference type="PANTHER" id="PTHR30204:SF92">
    <property type="entry name" value="HTH-TYPE TRANSCRIPTIONAL REGULATOR ZNTR"/>
    <property type="match status" value="1"/>
</dbReference>
<keyword evidence="4" id="KW-1185">Reference proteome</keyword>
<dbReference type="GO" id="GO:0046872">
    <property type="term" value="F:metal ion binding"/>
    <property type="evidence" value="ECO:0007669"/>
    <property type="project" value="InterPro"/>
</dbReference>
<dbReference type="OrthoDB" id="9802039at2"/>
<dbReference type="InterPro" id="IPR009061">
    <property type="entry name" value="DNA-bd_dom_put_sf"/>
</dbReference>
<evidence type="ECO:0000256" key="1">
    <source>
        <dbReference type="ARBA" id="ARBA00023125"/>
    </source>
</evidence>
<dbReference type="CDD" id="cd04784">
    <property type="entry name" value="HTH_CadR-PbrR"/>
    <property type="match status" value="1"/>
</dbReference>
<protein>
    <submittedName>
        <fullName evidence="3">Cd(II)/Pb(II)-responsive transcriptional regulator</fullName>
    </submittedName>
</protein>
<dbReference type="NCBIfam" id="TIGR02047">
    <property type="entry name" value="CadR-PbrR"/>
    <property type="match status" value="1"/>
</dbReference>
<dbReference type="GO" id="GO:0003677">
    <property type="term" value="F:DNA binding"/>
    <property type="evidence" value="ECO:0007669"/>
    <property type="project" value="UniProtKB-KW"/>
</dbReference>
<dbReference type="InterPro" id="IPR000551">
    <property type="entry name" value="MerR-type_HTH_dom"/>
</dbReference>
<dbReference type="EMBL" id="CP041730">
    <property type="protein sequence ID" value="QDQ28804.1"/>
    <property type="molecule type" value="Genomic_DNA"/>
</dbReference>